<evidence type="ECO:0000313" key="2">
    <source>
        <dbReference type="Proteomes" id="UP000515292"/>
    </source>
</evidence>
<keyword evidence="2" id="KW-1185">Reference proteome</keyword>
<name>A0A7G5IJ53_9SPHN</name>
<dbReference type="Pfam" id="PF10983">
    <property type="entry name" value="DUF2793"/>
    <property type="match status" value="1"/>
</dbReference>
<dbReference type="InterPro" id="IPR021251">
    <property type="entry name" value="DUF2793"/>
</dbReference>
<dbReference type="Proteomes" id="UP000515292">
    <property type="component" value="Chromosome"/>
</dbReference>
<gene>
    <name evidence="1" type="ORF">H3309_02510</name>
</gene>
<evidence type="ECO:0000313" key="1">
    <source>
        <dbReference type="EMBL" id="QMW23395.1"/>
    </source>
</evidence>
<accession>A0A7G5IJ53</accession>
<protein>
    <submittedName>
        <fullName evidence="1">DUF2793 domain-containing protein</fullName>
    </submittedName>
</protein>
<dbReference type="EMBL" id="CP059851">
    <property type="protein sequence ID" value="QMW23395.1"/>
    <property type="molecule type" value="Genomic_DNA"/>
</dbReference>
<organism evidence="1 2">
    <name type="scientific">Sandaracinobacteroides saxicola</name>
    <dbReference type="NCBI Taxonomy" id="2759707"/>
    <lineage>
        <taxon>Bacteria</taxon>
        <taxon>Pseudomonadati</taxon>
        <taxon>Pseudomonadota</taxon>
        <taxon>Alphaproteobacteria</taxon>
        <taxon>Sphingomonadales</taxon>
        <taxon>Sphingosinicellaceae</taxon>
        <taxon>Sandaracinobacteroides</taxon>
    </lineage>
</organism>
<proteinExistence type="predicted"/>
<dbReference type="KEGG" id="sand:H3309_02510"/>
<sequence>MEAMTALLGLPLLVAGQGQKDVTHNEALLLLEAVVAGQVESEDLAVPPPAATPGQCWLVAPGASGLWGGRAQQLAVMSQGGWRFVDLPVGHVVRLKGGERRERTDEGWRTIVPELRDAVVVAAPAGGAVVDAEARASLMALLAGLRSLGVLA</sequence>
<dbReference type="AlphaFoldDB" id="A0A7G5IJ53"/>
<dbReference type="RefSeq" id="WP_182297203.1">
    <property type="nucleotide sequence ID" value="NZ_CP059851.1"/>
</dbReference>
<reference evidence="1 2" key="1">
    <citation type="submission" date="2020-07" db="EMBL/GenBank/DDBJ databases">
        <title>Complete genome sequence for Sandaracinobacter sp. M6.</title>
        <authorList>
            <person name="Tang Y."/>
            <person name="Liu Q."/>
            <person name="Guo Z."/>
            <person name="Lei P."/>
            <person name="Huang B."/>
        </authorList>
    </citation>
    <scope>NUCLEOTIDE SEQUENCE [LARGE SCALE GENOMIC DNA]</scope>
    <source>
        <strain evidence="1 2">M6</strain>
    </source>
</reference>